<organism evidence="3 5">
    <name type="scientific">Mannheimia haemolytica</name>
    <name type="common">Pasteurella haemolytica</name>
    <dbReference type="NCBI Taxonomy" id="75985"/>
    <lineage>
        <taxon>Bacteria</taxon>
        <taxon>Pseudomonadati</taxon>
        <taxon>Pseudomonadota</taxon>
        <taxon>Gammaproteobacteria</taxon>
        <taxon>Pasteurellales</taxon>
        <taxon>Pasteurellaceae</taxon>
        <taxon>Mannheimia</taxon>
    </lineage>
</organism>
<reference evidence="5 6" key="2">
    <citation type="journal article" date="2019" name="Vet. Microbiol.">
        <title>Genetic characterization of susceptible and multi-drug resistant Mannheimia haemolytica isolated from high-risk stocker calves prior to and after antimicrobial metaphylaxis.</title>
        <authorList>
            <person name="Snyder E.R."/>
            <person name="Alvarez-Narvaez S."/>
            <person name="Credille B.C."/>
        </authorList>
    </citation>
    <scope>NUCLEOTIDE SEQUENCE [LARGE SCALE GENOMIC DNA]</scope>
    <source>
        <strain evidence="3 5">UGA-R5-128-1</strain>
        <strain evidence="2 6">UGA-R7-163-1</strain>
    </source>
</reference>
<keyword evidence="6" id="KW-1185">Reference proteome</keyword>
<evidence type="ECO:0000313" key="5">
    <source>
        <dbReference type="Proteomes" id="UP000315164"/>
    </source>
</evidence>
<dbReference type="Proteomes" id="UP000254031">
    <property type="component" value="Unassembled WGS sequence"/>
</dbReference>
<dbReference type="RefSeq" id="WP_006249075.1">
    <property type="nucleotide sequence ID" value="NZ_CP011098.1"/>
</dbReference>
<dbReference type="Proteomes" id="UP000318394">
    <property type="component" value="Unassembled WGS sequence"/>
</dbReference>
<proteinExistence type="predicted"/>
<accession>A0A249A2Z7</accession>
<reference evidence="1 4" key="1">
    <citation type="submission" date="2018-06" db="EMBL/GenBank/DDBJ databases">
        <authorList>
            <consortium name="Pathogen Informatics"/>
            <person name="Doyle S."/>
        </authorList>
    </citation>
    <scope>NUCLEOTIDE SEQUENCE [LARGE SCALE GENOMIC DNA]</scope>
    <source>
        <strain evidence="1 4">NCTC9380</strain>
    </source>
</reference>
<dbReference type="KEGG" id="mhaq:WC39_10375"/>
<evidence type="ECO:0000313" key="1">
    <source>
        <dbReference type="EMBL" id="STY65793.1"/>
    </source>
</evidence>
<evidence type="ECO:0000313" key="2">
    <source>
        <dbReference type="EMBL" id="TRB39235.1"/>
    </source>
</evidence>
<dbReference type="EMBL" id="VAJB01000004">
    <property type="protein sequence ID" value="TRB75734.1"/>
    <property type="molecule type" value="Genomic_DNA"/>
</dbReference>
<evidence type="ECO:0000313" key="3">
    <source>
        <dbReference type="EMBL" id="TRB75734.1"/>
    </source>
</evidence>
<dbReference type="AlphaFoldDB" id="A0A249A2Z7"/>
<evidence type="ECO:0000313" key="6">
    <source>
        <dbReference type="Proteomes" id="UP000318394"/>
    </source>
</evidence>
<sequence>MYVQKHSNYSTALLVVIREKINSLPHQGLILDLISISKDDLDDILEGNTDMNIHQLLSLIYKAGFFDVLNITNNLCIKLSQFGFYFQNGNLSQKDDELLSLYREFYKHNEFITHLKSHSLYGCIEQPTSAFFHYCTNENFRNAFNEESLYDFQMWNVFR</sequence>
<dbReference type="EMBL" id="UGPL01000006">
    <property type="protein sequence ID" value="STY65793.1"/>
    <property type="molecule type" value="Genomic_DNA"/>
</dbReference>
<protein>
    <submittedName>
        <fullName evidence="3">Uncharacterized protein</fullName>
    </submittedName>
</protein>
<dbReference type="EMBL" id="VAJI01000004">
    <property type="protein sequence ID" value="TRB39235.1"/>
    <property type="molecule type" value="Genomic_DNA"/>
</dbReference>
<dbReference type="Proteomes" id="UP000315164">
    <property type="component" value="Unassembled WGS sequence"/>
</dbReference>
<dbReference type="GeneID" id="67369779"/>
<name>A0A249A2Z7_MANHA</name>
<evidence type="ECO:0000313" key="4">
    <source>
        <dbReference type="Proteomes" id="UP000254031"/>
    </source>
</evidence>
<gene>
    <name evidence="3" type="ORF">FEA53_03490</name>
    <name evidence="2" type="ORF">FEB89_03495</name>
    <name evidence="1" type="ORF">NCTC9380_01062</name>
</gene>
<dbReference type="KEGG" id="mhay:VK67_10375"/>